<dbReference type="CDD" id="cd02068">
    <property type="entry name" value="radical_SAM_B12_BD"/>
    <property type="match status" value="1"/>
</dbReference>
<dbReference type="EMBL" id="BBZA01000084">
    <property type="protein sequence ID" value="GAP62809.1"/>
    <property type="molecule type" value="Genomic_DNA"/>
</dbReference>
<reference evidence="10 11" key="1">
    <citation type="journal article" date="2015" name="Genome Announc.">
        <title>Draft Genome Sequence of a Heterotrophic Facultative Anaerobic Thermophilic Bacterium, Ardenticatena maritima Strain 110ST.</title>
        <authorList>
            <person name="Kawaichi S."/>
            <person name="Yoshida T."/>
            <person name="Sako Y."/>
            <person name="Nakamura R."/>
        </authorList>
    </citation>
    <scope>NUCLEOTIDE SEQUENCE [LARGE SCALE GENOMIC DNA]</scope>
    <source>
        <strain evidence="10 11">110S</strain>
    </source>
</reference>
<dbReference type="Pfam" id="PF04055">
    <property type="entry name" value="Radical_SAM"/>
    <property type="match status" value="1"/>
</dbReference>
<evidence type="ECO:0000259" key="8">
    <source>
        <dbReference type="PROSITE" id="PS51332"/>
    </source>
</evidence>
<dbReference type="GO" id="GO:0005829">
    <property type="term" value="C:cytosol"/>
    <property type="evidence" value="ECO:0007669"/>
    <property type="project" value="TreeGrafter"/>
</dbReference>
<dbReference type="PROSITE" id="PS51332">
    <property type="entry name" value="B12_BINDING"/>
    <property type="match status" value="1"/>
</dbReference>
<dbReference type="PROSITE" id="PS51918">
    <property type="entry name" value="RADICAL_SAM"/>
    <property type="match status" value="1"/>
</dbReference>
<accession>A0A0M8K8S4</accession>
<dbReference type="InterPro" id="IPR051198">
    <property type="entry name" value="BchE-like"/>
</dbReference>
<evidence type="ECO:0000256" key="6">
    <source>
        <dbReference type="ARBA" id="ARBA00023004"/>
    </source>
</evidence>
<comment type="caution">
    <text evidence="10">The sequence shown here is derived from an EMBL/GenBank/DDBJ whole genome shotgun (WGS) entry which is preliminary data.</text>
</comment>
<dbReference type="PANTHER" id="PTHR43409:SF7">
    <property type="entry name" value="BLL1977 PROTEIN"/>
    <property type="match status" value="1"/>
</dbReference>
<evidence type="ECO:0000313" key="11">
    <source>
        <dbReference type="Proteomes" id="UP000037784"/>
    </source>
</evidence>
<reference evidence="11" key="2">
    <citation type="submission" date="2015-08" db="EMBL/GenBank/DDBJ databases">
        <title>Draft Genome Sequence of a Heterotrophic Facultative Anaerobic Bacterium Ardenticatena maritima Strain 110S.</title>
        <authorList>
            <person name="Kawaichi S."/>
            <person name="Yoshida T."/>
            <person name="Sako Y."/>
            <person name="Nakamura R."/>
        </authorList>
    </citation>
    <scope>NUCLEOTIDE SEQUENCE [LARGE SCALE GENOMIC DNA]</scope>
    <source>
        <strain evidence="11">110S</strain>
    </source>
</reference>
<evidence type="ECO:0000259" key="9">
    <source>
        <dbReference type="PROSITE" id="PS51918"/>
    </source>
</evidence>
<dbReference type="SFLD" id="SFLDG01082">
    <property type="entry name" value="B12-binding_domain_containing"/>
    <property type="match status" value="1"/>
</dbReference>
<gene>
    <name evidence="10" type="ORF">ARMA_1232</name>
</gene>
<dbReference type="AlphaFoldDB" id="A0A0M8K8S4"/>
<evidence type="ECO:0000313" key="10">
    <source>
        <dbReference type="EMBL" id="GAP62809.1"/>
    </source>
</evidence>
<dbReference type="Proteomes" id="UP000037784">
    <property type="component" value="Unassembled WGS sequence"/>
</dbReference>
<keyword evidence="11" id="KW-1185">Reference proteome</keyword>
<dbReference type="GO" id="GO:0003824">
    <property type="term" value="F:catalytic activity"/>
    <property type="evidence" value="ECO:0007669"/>
    <property type="project" value="InterPro"/>
</dbReference>
<evidence type="ECO:0000256" key="3">
    <source>
        <dbReference type="ARBA" id="ARBA00022679"/>
    </source>
</evidence>
<dbReference type="SFLD" id="SFLDG01123">
    <property type="entry name" value="methyltransferase_(Class_B)"/>
    <property type="match status" value="1"/>
</dbReference>
<dbReference type="SUPFAM" id="SSF102114">
    <property type="entry name" value="Radical SAM enzymes"/>
    <property type="match status" value="1"/>
</dbReference>
<dbReference type="GO" id="GO:0031419">
    <property type="term" value="F:cobalamin binding"/>
    <property type="evidence" value="ECO:0007669"/>
    <property type="project" value="InterPro"/>
</dbReference>
<proteinExistence type="predicted"/>
<evidence type="ECO:0000256" key="7">
    <source>
        <dbReference type="ARBA" id="ARBA00023014"/>
    </source>
</evidence>
<keyword evidence="7" id="KW-0411">Iron-sulfur</keyword>
<dbReference type="GO" id="GO:0051539">
    <property type="term" value="F:4 iron, 4 sulfur cluster binding"/>
    <property type="evidence" value="ECO:0007669"/>
    <property type="project" value="UniProtKB-KW"/>
</dbReference>
<feature type="domain" description="Radical SAM core" evidence="9">
    <location>
        <begin position="207"/>
        <end position="430"/>
    </location>
</feature>
<feature type="domain" description="B12-binding" evidence="8">
    <location>
        <begin position="14"/>
        <end position="154"/>
    </location>
</feature>
<dbReference type="SFLD" id="SFLDS00029">
    <property type="entry name" value="Radical_SAM"/>
    <property type="match status" value="1"/>
</dbReference>
<name>A0A0M8K8S4_9CHLR</name>
<dbReference type="InterPro" id="IPR023404">
    <property type="entry name" value="rSAM_horseshoe"/>
</dbReference>
<dbReference type="PANTHER" id="PTHR43409">
    <property type="entry name" value="ANAEROBIC MAGNESIUM-PROTOPORPHYRIN IX MONOMETHYL ESTER CYCLASE-RELATED"/>
    <property type="match status" value="1"/>
</dbReference>
<dbReference type="InterPro" id="IPR058240">
    <property type="entry name" value="rSAM_sf"/>
</dbReference>
<dbReference type="InParanoid" id="A0A0M8K8S4"/>
<dbReference type="InterPro" id="IPR006158">
    <property type="entry name" value="Cobalamin-bd"/>
</dbReference>
<dbReference type="CDD" id="cd01335">
    <property type="entry name" value="Radical_SAM"/>
    <property type="match status" value="1"/>
</dbReference>
<dbReference type="Gene3D" id="3.40.50.280">
    <property type="entry name" value="Cobalamin-binding domain"/>
    <property type="match status" value="1"/>
</dbReference>
<dbReference type="SMART" id="SM00729">
    <property type="entry name" value="Elp3"/>
    <property type="match status" value="1"/>
</dbReference>
<dbReference type="InterPro" id="IPR007197">
    <property type="entry name" value="rSAM"/>
</dbReference>
<dbReference type="InterPro" id="IPR034466">
    <property type="entry name" value="Methyltransferase_Class_B"/>
</dbReference>
<evidence type="ECO:0000256" key="4">
    <source>
        <dbReference type="ARBA" id="ARBA00022691"/>
    </source>
</evidence>
<keyword evidence="4" id="KW-0949">S-adenosyl-L-methionine</keyword>
<dbReference type="InterPro" id="IPR006638">
    <property type="entry name" value="Elp3/MiaA/NifB-like_rSAM"/>
</dbReference>
<keyword evidence="6" id="KW-0408">Iron</keyword>
<sequence length="498" mass="57875">MKGKGLMRPDITLVHPLFISKDPMEQRLMTPYFPLGLMYLAAVLRQHGYTVEMFDCTFREDYTEFDAYMQRVKPRVVGITSLITVRRHALILGEIAKRHGATVIYGGPDPTGVPERYLTYRSGGEFVADLVVFDEGELTLLDVMNTLYRRGNPAEDWRDIPGLRLRDDEGRVVATAPRPLIADLDTLPFPARDLVDMDAYRRAWKAAHGYWSLSLINTRGCPYACAWCQKAVFGRTYRSRSPENSAEEMRLIKETYAPDMLRIVDDITGVRRTWVPQWRDAILARDARIPFECLTRVNLATEEMLTALKEAGCVKIYFGAESGSQKVLDAMQKGARVEQIERAAALCKRIGIRTYFFMMVGYPGEEWEDLLASVRLLRKTLPDEFSTTIAYPLPGTKFYEQVRDRLLFQTDEWHLDWEYTAQNRLLFQRDRYNTRFYRWVVRWFHKEWEDAWLSAGKRVDWRERLKIKVGVWAMRLMVRLLAHLPGATTIRFQPAPGR</sequence>
<evidence type="ECO:0000256" key="5">
    <source>
        <dbReference type="ARBA" id="ARBA00022723"/>
    </source>
</evidence>
<evidence type="ECO:0000256" key="2">
    <source>
        <dbReference type="ARBA" id="ARBA00022603"/>
    </source>
</evidence>
<protein>
    <submittedName>
        <fullName evidence="10">Uncharacterized protein</fullName>
    </submittedName>
</protein>
<keyword evidence="3" id="KW-0808">Transferase</keyword>
<comment type="cofactor">
    <cofactor evidence="1">
        <name>[4Fe-4S] cluster</name>
        <dbReference type="ChEBI" id="CHEBI:49883"/>
    </cofactor>
</comment>
<organism evidence="10 11">
    <name type="scientific">Ardenticatena maritima</name>
    <dbReference type="NCBI Taxonomy" id="872965"/>
    <lineage>
        <taxon>Bacteria</taxon>
        <taxon>Bacillati</taxon>
        <taxon>Chloroflexota</taxon>
        <taxon>Ardenticatenia</taxon>
        <taxon>Ardenticatenales</taxon>
        <taxon>Ardenticatenaceae</taxon>
        <taxon>Ardenticatena</taxon>
    </lineage>
</organism>
<dbReference type="Pfam" id="PF02310">
    <property type="entry name" value="B12-binding"/>
    <property type="match status" value="1"/>
</dbReference>
<keyword evidence="5" id="KW-0479">Metal-binding</keyword>
<evidence type="ECO:0000256" key="1">
    <source>
        <dbReference type="ARBA" id="ARBA00001966"/>
    </source>
</evidence>
<keyword evidence="2" id="KW-0489">Methyltransferase</keyword>
<dbReference type="Gene3D" id="3.80.30.20">
    <property type="entry name" value="tm_1862 like domain"/>
    <property type="match status" value="1"/>
</dbReference>
<dbReference type="GO" id="GO:0046872">
    <property type="term" value="F:metal ion binding"/>
    <property type="evidence" value="ECO:0007669"/>
    <property type="project" value="UniProtKB-KW"/>
</dbReference>